<evidence type="ECO:0000313" key="5">
    <source>
        <dbReference type="EMBL" id="MCZ2476012.1"/>
    </source>
</evidence>
<dbReference type="NCBIfam" id="TIGR04183">
    <property type="entry name" value="Por_Secre_tail"/>
    <property type="match status" value="1"/>
</dbReference>
<evidence type="ECO:0000259" key="3">
    <source>
        <dbReference type="Pfam" id="PF03629"/>
    </source>
</evidence>
<gene>
    <name evidence="5" type="ORF">G9H61_11180</name>
</gene>
<evidence type="ECO:0000256" key="2">
    <source>
        <dbReference type="SAM" id="SignalP"/>
    </source>
</evidence>
<keyword evidence="2" id="KW-0732">Signal</keyword>
<evidence type="ECO:0000313" key="6">
    <source>
        <dbReference type="Proteomes" id="UP001321186"/>
    </source>
</evidence>
<feature type="chain" id="PRO_5045879152" evidence="2">
    <location>
        <begin position="19"/>
        <end position="726"/>
    </location>
</feature>
<feature type="signal peptide" evidence="2">
    <location>
        <begin position="1"/>
        <end position="18"/>
    </location>
</feature>
<dbReference type="InterPro" id="IPR005181">
    <property type="entry name" value="SASA"/>
</dbReference>
<dbReference type="RefSeq" id="WP_269010569.1">
    <property type="nucleotide sequence ID" value="NZ_JAANOH010000004.1"/>
</dbReference>
<reference evidence="5 6" key="1">
    <citation type="submission" date="2020-03" db="EMBL/GenBank/DDBJ databases">
        <authorList>
            <person name="Pitt A."/>
            <person name="Hahn M.W."/>
        </authorList>
    </citation>
    <scope>NUCLEOTIDE SEQUENCE [LARGE SCALE GENOMIC DNA]</scope>
    <source>
        <strain evidence="5 6">5A-MARBSE</strain>
    </source>
</reference>
<evidence type="ECO:0000256" key="1">
    <source>
        <dbReference type="ARBA" id="ARBA00022801"/>
    </source>
</evidence>
<organism evidence="5 6">
    <name type="scientific">Aquirufa ecclesiirivi</name>
    <dbReference type="NCBI Taxonomy" id="2715124"/>
    <lineage>
        <taxon>Bacteria</taxon>
        <taxon>Pseudomonadati</taxon>
        <taxon>Bacteroidota</taxon>
        <taxon>Cytophagia</taxon>
        <taxon>Cytophagales</taxon>
        <taxon>Flectobacillaceae</taxon>
        <taxon>Aquirufa</taxon>
    </lineage>
</organism>
<dbReference type="Pfam" id="PF18962">
    <property type="entry name" value="Por_Secre_tail"/>
    <property type="match status" value="1"/>
</dbReference>
<name>A0ABT4JIC2_9BACT</name>
<sequence length="726" mass="81062">MKYLLLCFTVLFSMQVNGQVSIVFPHNRQVFQRDAQNEARLSILGNCSQDVSLIQYKLEPVKAGQGTLIDWTSMNTKPVAGFYQEIITAKGGWYTLKIRTYQGSQLKDSTQLDRVGVGENFIISGQSNAQGGNNRRAEESFSKDDRVNVANVYNYFKDYNNSPFYRYLGRLNTDFPFTDFQHLDAKATIGPMGLSNYYWARLGDRLAETYNVPVCFINTAWLATVMRNWYESSLPNAKPSANPFDPNISYDAGFPFKNLKRAVELFGKKNGVRAILWHQGETDSFGYRLDSYELRKAKTDTYQQNFKDMIKNLRTQTGIDVPWLVSQVSYGAGLVNGACTMSYTDDLLVRKQGDMVTEVSGIPEIYLGPYTDVVEIPRKPDAFSECVHFSPDAYEELAYLWLVKISEAISKNAKAVTPKALPSFSVICDNSNATNLSVTTPDNIQWLNDSSQVFSTSNTLTKAKSGNYAMRLQDGVGNEFSVPLFQFKPLQAPATPVILVKGDTLFCQGGSVELQVATNSDLNYVWNTGAQSSLITVKEKGAYQVKGTNKYQCTTAYSNAVSTRVFDIPAAPVITQESPYFLKTSVLKASDTNMFWEFNQKVLPEKSTLLRVNESGTYSLYLTKTYIPGPTCASPKASYSYSLPDDMGVVVFPNPVVSFLSIQAKTSLAGALVKIYTLDGRLVMDSQISQDGSAQLNVQHLSQGLYKLWVRTNDQMEYVKNIIVSH</sequence>
<protein>
    <submittedName>
        <fullName evidence="5">T9SS type A sorting domain-containing protein</fullName>
    </submittedName>
</protein>
<dbReference type="Pfam" id="PF03629">
    <property type="entry name" value="SASA"/>
    <property type="match status" value="1"/>
</dbReference>
<keyword evidence="1" id="KW-0378">Hydrolase</keyword>
<accession>A0ABT4JIC2</accession>
<feature type="domain" description="Secretion system C-terminal sorting" evidence="4">
    <location>
        <begin position="651"/>
        <end position="723"/>
    </location>
</feature>
<dbReference type="Gene3D" id="3.40.50.1110">
    <property type="entry name" value="SGNH hydrolase"/>
    <property type="match status" value="1"/>
</dbReference>
<dbReference type="InterPro" id="IPR026444">
    <property type="entry name" value="Secre_tail"/>
</dbReference>
<feature type="domain" description="Sialate O-acetylesterase" evidence="3">
    <location>
        <begin position="121"/>
        <end position="330"/>
    </location>
</feature>
<dbReference type="InterPro" id="IPR036514">
    <property type="entry name" value="SGNH_hydro_sf"/>
</dbReference>
<keyword evidence="6" id="KW-1185">Reference proteome</keyword>
<dbReference type="EMBL" id="JAANOH010000004">
    <property type="protein sequence ID" value="MCZ2476012.1"/>
    <property type="molecule type" value="Genomic_DNA"/>
</dbReference>
<comment type="caution">
    <text evidence="5">The sequence shown here is derived from an EMBL/GenBank/DDBJ whole genome shotgun (WGS) entry which is preliminary data.</text>
</comment>
<proteinExistence type="predicted"/>
<dbReference type="SUPFAM" id="SSF52266">
    <property type="entry name" value="SGNH hydrolase"/>
    <property type="match status" value="1"/>
</dbReference>
<dbReference type="Proteomes" id="UP001321186">
    <property type="component" value="Unassembled WGS sequence"/>
</dbReference>
<evidence type="ECO:0000259" key="4">
    <source>
        <dbReference type="Pfam" id="PF18962"/>
    </source>
</evidence>